<feature type="compositionally biased region" description="Pro residues" evidence="1">
    <location>
        <begin position="127"/>
        <end position="138"/>
    </location>
</feature>
<name>A0A4D7B2Q9_9HYPH</name>
<feature type="compositionally biased region" description="Low complexity" evidence="1">
    <location>
        <begin position="42"/>
        <end position="75"/>
    </location>
</feature>
<dbReference type="KEGG" id="pstg:E8M01_11915"/>
<feature type="region of interest" description="Disordered" evidence="1">
    <location>
        <begin position="40"/>
        <end position="79"/>
    </location>
</feature>
<gene>
    <name evidence="2" type="ORF">E8M01_11915</name>
</gene>
<feature type="region of interest" description="Disordered" evidence="1">
    <location>
        <begin position="96"/>
        <end position="145"/>
    </location>
</feature>
<accession>A0A4D7B2Q9</accession>
<evidence type="ECO:0000313" key="2">
    <source>
        <dbReference type="EMBL" id="QCI64868.1"/>
    </source>
</evidence>
<dbReference type="RefSeq" id="WP_136960319.1">
    <property type="nucleotide sequence ID" value="NZ_CP039690.1"/>
</dbReference>
<evidence type="ECO:0000256" key="1">
    <source>
        <dbReference type="SAM" id="MobiDB-lite"/>
    </source>
</evidence>
<dbReference type="AlphaFoldDB" id="A0A4D7B2Q9"/>
<organism evidence="2 3">
    <name type="scientific">Phreatobacter stygius</name>
    <dbReference type="NCBI Taxonomy" id="1940610"/>
    <lineage>
        <taxon>Bacteria</taxon>
        <taxon>Pseudomonadati</taxon>
        <taxon>Pseudomonadota</taxon>
        <taxon>Alphaproteobacteria</taxon>
        <taxon>Hyphomicrobiales</taxon>
        <taxon>Phreatobacteraceae</taxon>
        <taxon>Phreatobacter</taxon>
    </lineage>
</organism>
<reference evidence="2 3" key="1">
    <citation type="submission" date="2019-04" db="EMBL/GenBank/DDBJ databases">
        <title>Phreatobacter aquaticus sp. nov.</title>
        <authorList>
            <person name="Choi A."/>
        </authorList>
    </citation>
    <scope>NUCLEOTIDE SEQUENCE [LARGE SCALE GENOMIC DNA]</scope>
    <source>
        <strain evidence="2 3">KCTC 52518</strain>
    </source>
</reference>
<evidence type="ECO:0000313" key="3">
    <source>
        <dbReference type="Proteomes" id="UP000298781"/>
    </source>
</evidence>
<sequence length="191" mass="21551">MMPLRRTVVHCFLLAGLGLGLSGLGLPGLGLTRHAMAQVRIPGDPATPGGPLGLPLGSGDPQQQILQQQQQLQQQQRDRDAQQLQQQQIQRQQIQDQQRWQRSLQQQQRGEQVQPRFQPQPVQGRRPSPPITRQPPPSDQGSDCRTVERRLRGGRVVQRRECRVCDPPIENYGVLVEARRPRCRVVSRPVG</sequence>
<proteinExistence type="predicted"/>
<feature type="compositionally biased region" description="Low complexity" evidence="1">
    <location>
        <begin position="96"/>
        <end position="126"/>
    </location>
</feature>
<dbReference type="Proteomes" id="UP000298781">
    <property type="component" value="Chromosome"/>
</dbReference>
<protein>
    <submittedName>
        <fullName evidence="2">Uncharacterized protein</fullName>
    </submittedName>
</protein>
<dbReference type="EMBL" id="CP039690">
    <property type="protein sequence ID" value="QCI64868.1"/>
    <property type="molecule type" value="Genomic_DNA"/>
</dbReference>
<keyword evidence="3" id="KW-1185">Reference proteome</keyword>